<gene>
    <name evidence="9" type="ORF">B4N89_38425</name>
</gene>
<feature type="transmembrane region" description="Helical" evidence="7">
    <location>
        <begin position="55"/>
        <end position="77"/>
    </location>
</feature>
<feature type="transmembrane region" description="Helical" evidence="7">
    <location>
        <begin position="143"/>
        <end position="163"/>
    </location>
</feature>
<organism evidence="9 10">
    <name type="scientific">Embleya scabrispora</name>
    <dbReference type="NCBI Taxonomy" id="159449"/>
    <lineage>
        <taxon>Bacteria</taxon>
        <taxon>Bacillati</taxon>
        <taxon>Actinomycetota</taxon>
        <taxon>Actinomycetes</taxon>
        <taxon>Kitasatosporales</taxon>
        <taxon>Streptomycetaceae</taxon>
        <taxon>Embleya</taxon>
    </lineage>
</organism>
<evidence type="ECO:0000256" key="6">
    <source>
        <dbReference type="SAM" id="MobiDB-lite"/>
    </source>
</evidence>
<feature type="domain" description="EamA" evidence="8">
    <location>
        <begin position="199"/>
        <end position="335"/>
    </location>
</feature>
<sequence>MPPTLPWERPIRLAGPDGSGTCARSAEYRTARPGQGVGMSAVTDRTPTPPSGRAVAGNLAVVYVVFGSTYLAIRIMVETIPPLVGAGLRFAVAGALLYGMCAVRSRSLPRMETDRLVGTGFIGLLVIGAGLGLLTLGEHSVPSGLAALLAAAVPVWVVLLRAAHGERVGWSTWGGVVCGLFGVALLSLVGGAGGTAAVSGILFLLAAALSEAVGSYYAPRFSLVEDPILASAVQMLVAGPVLFVVGLAVGEHLDVDRWSQRSLLSLLYLIGPGSILAYVSFVWLVSRTRTSIATTYTYVNPAVALFLGWLVLDESITVWVVVGALIVVVGVVAVLVGERGAEDDGRA</sequence>
<keyword evidence="4 7" id="KW-1133">Transmembrane helix</keyword>
<evidence type="ECO:0000256" key="4">
    <source>
        <dbReference type="ARBA" id="ARBA00022989"/>
    </source>
</evidence>
<dbReference type="InterPro" id="IPR000620">
    <property type="entry name" value="EamA_dom"/>
</dbReference>
<feature type="transmembrane region" description="Helical" evidence="7">
    <location>
        <begin position="196"/>
        <end position="217"/>
    </location>
</feature>
<dbReference type="AlphaFoldDB" id="A0A1T3NMK9"/>
<comment type="subcellular location">
    <subcellularLocation>
        <location evidence="1">Membrane</location>
        <topology evidence="1">Multi-pass membrane protein</topology>
    </subcellularLocation>
</comment>
<evidence type="ECO:0000313" key="9">
    <source>
        <dbReference type="EMBL" id="OPC78087.1"/>
    </source>
</evidence>
<feature type="transmembrane region" description="Helical" evidence="7">
    <location>
        <begin position="170"/>
        <end position="190"/>
    </location>
</feature>
<comment type="similarity">
    <text evidence="2">Belongs to the EamA transporter family.</text>
</comment>
<dbReference type="STRING" id="159449.B4N89_38425"/>
<dbReference type="InterPro" id="IPR037185">
    <property type="entry name" value="EmrE-like"/>
</dbReference>
<evidence type="ECO:0000256" key="3">
    <source>
        <dbReference type="ARBA" id="ARBA00022692"/>
    </source>
</evidence>
<dbReference type="PANTHER" id="PTHR32322:SF2">
    <property type="entry name" value="EAMA DOMAIN-CONTAINING PROTEIN"/>
    <property type="match status" value="1"/>
</dbReference>
<dbReference type="SUPFAM" id="SSF103481">
    <property type="entry name" value="Multidrug resistance efflux transporter EmrE"/>
    <property type="match status" value="2"/>
</dbReference>
<feature type="transmembrane region" description="Helical" evidence="7">
    <location>
        <begin position="115"/>
        <end position="137"/>
    </location>
</feature>
<dbReference type="GO" id="GO:0016020">
    <property type="term" value="C:membrane"/>
    <property type="evidence" value="ECO:0007669"/>
    <property type="project" value="UniProtKB-SubCell"/>
</dbReference>
<comment type="caution">
    <text evidence="9">The sequence shown here is derived from an EMBL/GenBank/DDBJ whole genome shotgun (WGS) entry which is preliminary data.</text>
</comment>
<feature type="transmembrane region" description="Helical" evidence="7">
    <location>
        <begin position="83"/>
        <end position="103"/>
    </location>
</feature>
<dbReference type="Pfam" id="PF00892">
    <property type="entry name" value="EamA"/>
    <property type="match status" value="2"/>
</dbReference>
<dbReference type="PANTHER" id="PTHR32322">
    <property type="entry name" value="INNER MEMBRANE TRANSPORTER"/>
    <property type="match status" value="1"/>
</dbReference>
<evidence type="ECO:0000259" key="8">
    <source>
        <dbReference type="Pfam" id="PF00892"/>
    </source>
</evidence>
<feature type="transmembrane region" description="Helical" evidence="7">
    <location>
        <begin position="318"/>
        <end position="337"/>
    </location>
</feature>
<evidence type="ECO:0000256" key="2">
    <source>
        <dbReference type="ARBA" id="ARBA00007362"/>
    </source>
</evidence>
<evidence type="ECO:0000256" key="5">
    <source>
        <dbReference type="ARBA" id="ARBA00023136"/>
    </source>
</evidence>
<feature type="transmembrane region" description="Helical" evidence="7">
    <location>
        <begin position="229"/>
        <end position="250"/>
    </location>
</feature>
<dbReference type="InterPro" id="IPR050638">
    <property type="entry name" value="AA-Vitamin_Transporters"/>
</dbReference>
<dbReference type="Proteomes" id="UP000190037">
    <property type="component" value="Unassembled WGS sequence"/>
</dbReference>
<evidence type="ECO:0000313" key="10">
    <source>
        <dbReference type="Proteomes" id="UP000190037"/>
    </source>
</evidence>
<protein>
    <recommendedName>
        <fullName evidence="8">EamA domain-containing protein</fullName>
    </recommendedName>
</protein>
<feature type="region of interest" description="Disordered" evidence="6">
    <location>
        <begin position="1"/>
        <end position="51"/>
    </location>
</feature>
<keyword evidence="10" id="KW-1185">Reference proteome</keyword>
<reference evidence="9 10" key="1">
    <citation type="submission" date="2017-03" db="EMBL/GenBank/DDBJ databases">
        <title>Draft genome sequence of Streptomyces scabrisporus NF3, endophyte isolated from Amphipterygium adstringens.</title>
        <authorList>
            <person name="Vazquez M."/>
            <person name="Ceapa C.D."/>
            <person name="Rodriguez Luna D."/>
            <person name="Sanchez Esquivel S."/>
        </authorList>
    </citation>
    <scope>NUCLEOTIDE SEQUENCE [LARGE SCALE GENOMIC DNA]</scope>
    <source>
        <strain evidence="9 10">NF3</strain>
    </source>
</reference>
<keyword evidence="3 7" id="KW-0812">Transmembrane</keyword>
<keyword evidence="5 7" id="KW-0472">Membrane</keyword>
<evidence type="ECO:0000256" key="7">
    <source>
        <dbReference type="SAM" id="Phobius"/>
    </source>
</evidence>
<feature type="transmembrane region" description="Helical" evidence="7">
    <location>
        <begin position="292"/>
        <end position="312"/>
    </location>
</feature>
<feature type="domain" description="EamA" evidence="8">
    <location>
        <begin position="61"/>
        <end position="187"/>
    </location>
</feature>
<dbReference type="EMBL" id="MWQN01000003">
    <property type="protein sequence ID" value="OPC78087.1"/>
    <property type="molecule type" value="Genomic_DNA"/>
</dbReference>
<evidence type="ECO:0000256" key="1">
    <source>
        <dbReference type="ARBA" id="ARBA00004141"/>
    </source>
</evidence>
<name>A0A1T3NMK9_9ACTN</name>
<proteinExistence type="inferred from homology"/>
<accession>A0A1T3NMK9</accession>
<feature type="transmembrane region" description="Helical" evidence="7">
    <location>
        <begin position="262"/>
        <end position="285"/>
    </location>
</feature>